<dbReference type="PROSITE" id="PS00194">
    <property type="entry name" value="THIOREDOXIN_1"/>
    <property type="match status" value="1"/>
</dbReference>
<dbReference type="VEuPathDB" id="AmoebaDB:NAEGRDRAFT_66079"/>
<dbReference type="InterPro" id="IPR013766">
    <property type="entry name" value="Thioredoxin_domain"/>
</dbReference>
<dbReference type="GO" id="GO:0005737">
    <property type="term" value="C:cytoplasm"/>
    <property type="evidence" value="ECO:0007669"/>
    <property type="project" value="TreeGrafter"/>
</dbReference>
<evidence type="ECO:0000313" key="6">
    <source>
        <dbReference type="Proteomes" id="UP000006671"/>
    </source>
</evidence>
<keyword evidence="2" id="KW-0249">Electron transport</keyword>
<keyword evidence="6" id="KW-1185">Reference proteome</keyword>
<sequence length="144" mass="16091">MLRQSSKLIKSVASKNLRITSLQTRFYASATSEHVISIKDDDHFIKHLKETTKPFIIDVYADWCGPCKMLGPILQNVVTEHNGKIELVTINSDNLPDLAGELGVEALPTLFFVQPGGKFVYRHVGFADKSNIQSLVKKHLLEGQ</sequence>
<dbReference type="OMA" id="NVVTEHN"/>
<dbReference type="eggNOG" id="KOG0910">
    <property type="taxonomic scope" value="Eukaryota"/>
</dbReference>
<protein>
    <recommendedName>
        <fullName evidence="4">Thioredoxin domain-containing protein</fullName>
    </recommendedName>
</protein>
<dbReference type="InParanoid" id="D2VB40"/>
<dbReference type="Pfam" id="PF00085">
    <property type="entry name" value="Thioredoxin"/>
    <property type="match status" value="1"/>
</dbReference>
<dbReference type="CDD" id="cd02947">
    <property type="entry name" value="TRX_family"/>
    <property type="match status" value="1"/>
</dbReference>
<proteinExistence type="predicted"/>
<feature type="domain" description="Thioredoxin" evidence="4">
    <location>
        <begin position="17"/>
        <end position="141"/>
    </location>
</feature>
<keyword evidence="3" id="KW-1015">Disulfide bond</keyword>
<dbReference type="GeneID" id="8850539"/>
<keyword evidence="1" id="KW-0813">Transport</keyword>
<dbReference type="InterPro" id="IPR036249">
    <property type="entry name" value="Thioredoxin-like_sf"/>
</dbReference>
<dbReference type="PRINTS" id="PR00421">
    <property type="entry name" value="THIOREDOXIN"/>
</dbReference>
<accession>D2VB40</accession>
<gene>
    <name evidence="5" type="ORF">NAEGRDRAFT_66079</name>
</gene>
<reference evidence="5 6" key="1">
    <citation type="journal article" date="2010" name="Cell">
        <title>The genome of Naegleria gruberi illuminates early eukaryotic versatility.</title>
        <authorList>
            <person name="Fritz-Laylin L.K."/>
            <person name="Prochnik S.E."/>
            <person name="Ginger M.L."/>
            <person name="Dacks J.B."/>
            <person name="Carpenter M.L."/>
            <person name="Field M.C."/>
            <person name="Kuo A."/>
            <person name="Paredez A."/>
            <person name="Chapman J."/>
            <person name="Pham J."/>
            <person name="Shu S."/>
            <person name="Neupane R."/>
            <person name="Cipriano M."/>
            <person name="Mancuso J."/>
            <person name="Tu H."/>
            <person name="Salamov A."/>
            <person name="Lindquist E."/>
            <person name="Shapiro H."/>
            <person name="Lucas S."/>
            <person name="Grigoriev I.V."/>
            <person name="Cande W.Z."/>
            <person name="Fulton C."/>
            <person name="Rokhsar D.S."/>
            <person name="Dawson S.C."/>
        </authorList>
    </citation>
    <scope>NUCLEOTIDE SEQUENCE [LARGE SCALE GENOMIC DNA]</scope>
    <source>
        <strain evidence="5 6">NEG-M</strain>
    </source>
</reference>
<dbReference type="PANTHER" id="PTHR45663">
    <property type="entry name" value="GEO12009P1"/>
    <property type="match status" value="1"/>
</dbReference>
<dbReference type="GO" id="GO:0015035">
    <property type="term" value="F:protein-disulfide reductase activity"/>
    <property type="evidence" value="ECO:0007669"/>
    <property type="project" value="TreeGrafter"/>
</dbReference>
<dbReference type="Gene3D" id="3.40.30.10">
    <property type="entry name" value="Glutaredoxin"/>
    <property type="match status" value="1"/>
</dbReference>
<dbReference type="OrthoDB" id="2121326at2759"/>
<dbReference type="PROSITE" id="PS51352">
    <property type="entry name" value="THIOREDOXIN_2"/>
    <property type="match status" value="1"/>
</dbReference>
<dbReference type="AlphaFoldDB" id="D2VB40"/>
<organism evidence="6">
    <name type="scientific">Naegleria gruberi</name>
    <name type="common">Amoeba</name>
    <dbReference type="NCBI Taxonomy" id="5762"/>
    <lineage>
        <taxon>Eukaryota</taxon>
        <taxon>Discoba</taxon>
        <taxon>Heterolobosea</taxon>
        <taxon>Tetramitia</taxon>
        <taxon>Eutetramitia</taxon>
        <taxon>Vahlkampfiidae</taxon>
        <taxon>Naegleria</taxon>
    </lineage>
</organism>
<evidence type="ECO:0000256" key="1">
    <source>
        <dbReference type="ARBA" id="ARBA00022448"/>
    </source>
</evidence>
<dbReference type="Proteomes" id="UP000006671">
    <property type="component" value="Unassembled WGS sequence"/>
</dbReference>
<dbReference type="STRING" id="5762.D2VB40"/>
<dbReference type="SUPFAM" id="SSF52833">
    <property type="entry name" value="Thioredoxin-like"/>
    <property type="match status" value="1"/>
</dbReference>
<name>D2VB40_NAEGR</name>
<evidence type="ECO:0000256" key="3">
    <source>
        <dbReference type="ARBA" id="ARBA00023157"/>
    </source>
</evidence>
<evidence type="ECO:0000313" key="5">
    <source>
        <dbReference type="EMBL" id="EFC46189.1"/>
    </source>
</evidence>
<dbReference type="EMBL" id="GG738860">
    <property type="protein sequence ID" value="EFC46189.1"/>
    <property type="molecule type" value="Genomic_DNA"/>
</dbReference>
<dbReference type="RefSeq" id="XP_002678933.1">
    <property type="nucleotide sequence ID" value="XM_002678887.1"/>
</dbReference>
<evidence type="ECO:0000259" key="4">
    <source>
        <dbReference type="PROSITE" id="PS51352"/>
    </source>
</evidence>
<evidence type="ECO:0000256" key="2">
    <source>
        <dbReference type="ARBA" id="ARBA00022982"/>
    </source>
</evidence>
<dbReference type="InterPro" id="IPR017937">
    <property type="entry name" value="Thioredoxin_CS"/>
</dbReference>
<dbReference type="KEGG" id="ngr:NAEGRDRAFT_66079"/>
<dbReference type="PANTHER" id="PTHR45663:SF11">
    <property type="entry name" value="GEO12009P1"/>
    <property type="match status" value="1"/>
</dbReference>